<proteinExistence type="predicted"/>
<reference evidence="2 3" key="1">
    <citation type="submission" date="2020-08" db="EMBL/GenBank/DDBJ databases">
        <title>Cohnella phylogeny.</title>
        <authorList>
            <person name="Dunlap C."/>
        </authorList>
    </citation>
    <scope>NUCLEOTIDE SEQUENCE [LARGE SCALE GENOMIC DNA]</scope>
    <source>
        <strain evidence="2 3">CBP 2801</strain>
    </source>
</reference>
<evidence type="ECO:0000313" key="2">
    <source>
        <dbReference type="EMBL" id="MBB6729639.1"/>
    </source>
</evidence>
<sequence length="205" mass="22883">MIMGITFVVNLIIGYFIGQDEPYYTGALCSIFIMVGVTGVMIAAQTFPFAIGFSIRRLDFFLGTAAFAVLVSVAFAAALDILTYVEQQSNGWGVRMHYFHLPWLSDGWAISRFWVFLVGFLHLFFVGFVYASVYRRFGRLGVLSLSAVLFVAGSFGTFLLTYYDQWGALLDFFKPLTSVELFSWAAIPIPLYAAISYGLLRKSVA</sequence>
<keyword evidence="1" id="KW-1133">Transmembrane helix</keyword>
<feature type="transmembrane region" description="Helical" evidence="1">
    <location>
        <begin position="140"/>
        <end position="161"/>
    </location>
</feature>
<keyword evidence="1" id="KW-0472">Membrane</keyword>
<protein>
    <submittedName>
        <fullName evidence="2">Uncharacterized protein</fullName>
    </submittedName>
</protein>
<feature type="transmembrane region" description="Helical" evidence="1">
    <location>
        <begin position="23"/>
        <end position="48"/>
    </location>
</feature>
<evidence type="ECO:0000256" key="1">
    <source>
        <dbReference type="SAM" id="Phobius"/>
    </source>
</evidence>
<gene>
    <name evidence="2" type="ORF">H7C18_01860</name>
</gene>
<name>A0A7X0VT98_9BACL</name>
<keyword evidence="3" id="KW-1185">Reference proteome</keyword>
<organism evidence="2 3">
    <name type="scientific">Cohnella zeiphila</name>
    <dbReference type="NCBI Taxonomy" id="2761120"/>
    <lineage>
        <taxon>Bacteria</taxon>
        <taxon>Bacillati</taxon>
        <taxon>Bacillota</taxon>
        <taxon>Bacilli</taxon>
        <taxon>Bacillales</taxon>
        <taxon>Paenibacillaceae</taxon>
        <taxon>Cohnella</taxon>
    </lineage>
</organism>
<keyword evidence="1" id="KW-0812">Transmembrane</keyword>
<dbReference type="AlphaFoldDB" id="A0A7X0VT98"/>
<feature type="transmembrane region" description="Helical" evidence="1">
    <location>
        <begin position="60"/>
        <end position="85"/>
    </location>
</feature>
<comment type="caution">
    <text evidence="2">The sequence shown here is derived from an EMBL/GenBank/DDBJ whole genome shotgun (WGS) entry which is preliminary data.</text>
</comment>
<feature type="transmembrane region" description="Helical" evidence="1">
    <location>
        <begin position="181"/>
        <end position="200"/>
    </location>
</feature>
<accession>A0A7X0VT98</accession>
<dbReference type="Proteomes" id="UP000564644">
    <property type="component" value="Unassembled WGS sequence"/>
</dbReference>
<feature type="transmembrane region" description="Helical" evidence="1">
    <location>
        <begin position="113"/>
        <end position="133"/>
    </location>
</feature>
<dbReference type="RefSeq" id="WP_185127309.1">
    <property type="nucleotide sequence ID" value="NZ_JACJVO010000002.1"/>
</dbReference>
<evidence type="ECO:0000313" key="3">
    <source>
        <dbReference type="Proteomes" id="UP000564644"/>
    </source>
</evidence>
<dbReference type="EMBL" id="JACJVO010000002">
    <property type="protein sequence ID" value="MBB6729639.1"/>
    <property type="molecule type" value="Genomic_DNA"/>
</dbReference>